<accession>A0ABQ9HYY6</accession>
<dbReference type="EMBL" id="JARBHB010000003">
    <property type="protein sequence ID" value="KAJ8889602.1"/>
    <property type="molecule type" value="Genomic_DNA"/>
</dbReference>
<reference evidence="1 2" key="1">
    <citation type="submission" date="2023-02" db="EMBL/GenBank/DDBJ databases">
        <title>LHISI_Scaffold_Assembly.</title>
        <authorList>
            <person name="Stuart O.P."/>
            <person name="Cleave R."/>
            <person name="Magrath M.J.L."/>
            <person name="Mikheyev A.S."/>
        </authorList>
    </citation>
    <scope>NUCLEOTIDE SEQUENCE [LARGE SCALE GENOMIC DNA]</scope>
    <source>
        <strain evidence="1">Daus_M_001</strain>
        <tissue evidence="1">Leg muscle</tissue>
    </source>
</reference>
<protein>
    <recommendedName>
        <fullName evidence="3">CST complex subunit CTC1</fullName>
    </recommendedName>
</protein>
<proteinExistence type="predicted"/>
<evidence type="ECO:0000313" key="1">
    <source>
        <dbReference type="EMBL" id="KAJ8889602.1"/>
    </source>
</evidence>
<sequence>MLHVFVLHCGELEWGHVPLFLPSLLQASKSVTLYTSHMFIAHCDELQWGHLLRVIKASMDDRQNERLGEMRDPRENLDSSHIQDIDKKCPPNIHLQKSKLEHVMQAGRGAVEGEAWRREGKRERYKRVGLVTGTYLGQQIFTKVLPHAFLSFTSKRGSRWCSCFHQGKLGLIPDTVAPRFCMWKSCRTMLLVSGFSWRAPNSSTLAFQCCSIRCFTLIGSQELDIKSRPNLFTHSLNVVVSLLPAPHPADTPTECQLQVVSCLGSDNRDVGGVLSVMILMLLPPKLKFPSSVVKEKVAAVAGVGCTVEGTRNSAHWVSAPRHATGKCTSVRISKVKLDALNQSLERSSPFLVLENKTVLGKALLPSLRKFTDTRLGSFRTNLSIRSELGYPGIVVRLKDETLQSIESESTQDRHVVGNMPAVVICCHRGQRTKLTAVWTKGEIVLSDGPQMVYQLPNHLKECALLSWRRPASAYTCIRRAKTVLPEHAHAAALQRHAGGTPADLRVGTAVALSSVAKYWVLTNLFPGPIPQVSVYGLHPPRPCDASKPQESGSQPQPCLVGPPPAINMAAALVPQHPHAQVCWSRAAFLWFHALLFSHPFVFPLFHRVSHSSSAVWKKCVLASQLRPRLADCPLLPVVSPVLLERIRVVQQGYGCLQIPVSVPGGNGITMGPQQHLEVTVPGQAPDPADKDKLDKGTCTVDRCPDNQVHFLLCPLHLTRAHNLAVLWLTEAREYRVLNRGGADLPGCCVQFVRKDEKPLTCQTLYQSSTIRGVPSRGYIAHVHKVPLCTGPTVWVTAERVVFLLCVCCPVKRAYSPTRLETGWQDAVTGLRSREPKHDRGTPSCLVSKAGKNNVMTTDVLRARLALNTVDSVFLWLGHLHLGDSSLRRQCRPCCSLLERKRSGVVFPCVLRGRPASLAWLGYSVEVGWLGPAVTCVVLVDEVPYGEVRYLALQVADTLLPQDELAIPDLGVTSSD</sequence>
<name>A0ABQ9HYY6_9NEOP</name>
<keyword evidence="2" id="KW-1185">Reference proteome</keyword>
<evidence type="ECO:0008006" key="3">
    <source>
        <dbReference type="Google" id="ProtNLM"/>
    </source>
</evidence>
<gene>
    <name evidence="1" type="ORF">PR048_009102</name>
</gene>
<evidence type="ECO:0000313" key="2">
    <source>
        <dbReference type="Proteomes" id="UP001159363"/>
    </source>
</evidence>
<organism evidence="1 2">
    <name type="scientific">Dryococelus australis</name>
    <dbReference type="NCBI Taxonomy" id="614101"/>
    <lineage>
        <taxon>Eukaryota</taxon>
        <taxon>Metazoa</taxon>
        <taxon>Ecdysozoa</taxon>
        <taxon>Arthropoda</taxon>
        <taxon>Hexapoda</taxon>
        <taxon>Insecta</taxon>
        <taxon>Pterygota</taxon>
        <taxon>Neoptera</taxon>
        <taxon>Polyneoptera</taxon>
        <taxon>Phasmatodea</taxon>
        <taxon>Verophasmatodea</taxon>
        <taxon>Anareolatae</taxon>
        <taxon>Phasmatidae</taxon>
        <taxon>Eurycanthinae</taxon>
        <taxon>Dryococelus</taxon>
    </lineage>
</organism>
<dbReference type="Proteomes" id="UP001159363">
    <property type="component" value="Chromosome 3"/>
</dbReference>
<comment type="caution">
    <text evidence="1">The sequence shown here is derived from an EMBL/GenBank/DDBJ whole genome shotgun (WGS) entry which is preliminary data.</text>
</comment>